<gene>
    <name evidence="1" type="ORF">DB313_05455</name>
</gene>
<evidence type="ECO:0000313" key="2">
    <source>
        <dbReference type="Proteomes" id="UP000275571"/>
    </source>
</evidence>
<dbReference type="EMBL" id="CP028887">
    <property type="protein sequence ID" value="AYE36946.1"/>
    <property type="molecule type" value="Genomic_DNA"/>
</dbReference>
<organism evidence="1 2">
    <name type="scientific">Borrelia turcica IST7</name>
    <dbReference type="NCBI Taxonomy" id="1104446"/>
    <lineage>
        <taxon>Bacteria</taxon>
        <taxon>Pseudomonadati</taxon>
        <taxon>Spirochaetota</taxon>
        <taxon>Spirochaetia</taxon>
        <taxon>Spirochaetales</taxon>
        <taxon>Borreliaceae</taxon>
        <taxon>Borrelia</taxon>
    </lineage>
</organism>
<geneLocation type="plasmid" evidence="2">
    <name>lp32-b</name>
</geneLocation>
<dbReference type="Proteomes" id="UP000275571">
    <property type="component" value="Plasmid lp32-B"/>
</dbReference>
<dbReference type="AlphaFoldDB" id="A0A386PN64"/>
<accession>A0A386PN64</accession>
<evidence type="ECO:0000313" key="1">
    <source>
        <dbReference type="EMBL" id="AYE36946.1"/>
    </source>
</evidence>
<proteinExistence type="predicted"/>
<keyword evidence="1" id="KW-0614">Plasmid</keyword>
<protein>
    <submittedName>
        <fullName evidence="1">Uncharacterized protein</fullName>
    </submittedName>
</protein>
<name>A0A386PN64_9SPIR</name>
<keyword evidence="2" id="KW-1185">Reference proteome</keyword>
<reference evidence="1 2" key="1">
    <citation type="journal article" date="2018" name="Infect. Genet. Evol.">
        <title>Genome-wide analysis of Borrelia turcica and 'Candidatus Borrelia tachyglossi' shows relapsing fever-like genomes with unique genomic links to Lyme disease Borrelia.</title>
        <authorList>
            <person name="Gofton A.W."/>
            <person name="Margos G."/>
            <person name="Fingerle V."/>
            <person name="Hepner S."/>
            <person name="Loh S.M."/>
            <person name="Ryan U."/>
            <person name="Irwin P."/>
            <person name="Oskam C.L."/>
        </authorList>
    </citation>
    <scope>NUCLEOTIDE SEQUENCE [LARGE SCALE GENOMIC DNA]</scope>
    <source>
        <strain evidence="1 2">IST7</strain>
        <plasmid evidence="1">lp32-B</plasmid>
    </source>
</reference>
<sequence length="26" mass="2895">MSNVGDCTMNIKSMTIRPGDLLKKLK</sequence>
<dbReference type="KEGG" id="btur:DB313_05455"/>